<feature type="compositionally biased region" description="Basic and acidic residues" evidence="1">
    <location>
        <begin position="93"/>
        <end position="114"/>
    </location>
</feature>
<feature type="compositionally biased region" description="Polar residues" evidence="1">
    <location>
        <begin position="10"/>
        <end position="20"/>
    </location>
</feature>
<reference evidence="2 3" key="1">
    <citation type="submission" date="2020-03" db="EMBL/GenBank/DDBJ databases">
        <title>Dissostichus mawsoni Genome sequencing and assembly.</title>
        <authorList>
            <person name="Park H."/>
        </authorList>
    </citation>
    <scope>NUCLEOTIDE SEQUENCE [LARGE SCALE GENOMIC DNA]</scope>
    <source>
        <strain evidence="2">DM0001</strain>
        <tissue evidence="2">Muscle</tissue>
    </source>
</reference>
<feature type="region of interest" description="Disordered" evidence="1">
    <location>
        <begin position="87"/>
        <end position="114"/>
    </location>
</feature>
<dbReference type="AlphaFoldDB" id="A0A7J5XBS6"/>
<name>A0A7J5XBS6_DISMA</name>
<keyword evidence="3" id="KW-1185">Reference proteome</keyword>
<proteinExistence type="predicted"/>
<organism evidence="2 3">
    <name type="scientific">Dissostichus mawsoni</name>
    <name type="common">Antarctic cod</name>
    <dbReference type="NCBI Taxonomy" id="36200"/>
    <lineage>
        <taxon>Eukaryota</taxon>
        <taxon>Metazoa</taxon>
        <taxon>Chordata</taxon>
        <taxon>Craniata</taxon>
        <taxon>Vertebrata</taxon>
        <taxon>Euteleostomi</taxon>
        <taxon>Actinopterygii</taxon>
        <taxon>Neopterygii</taxon>
        <taxon>Teleostei</taxon>
        <taxon>Neoteleostei</taxon>
        <taxon>Acanthomorphata</taxon>
        <taxon>Eupercaria</taxon>
        <taxon>Perciformes</taxon>
        <taxon>Notothenioidei</taxon>
        <taxon>Nototheniidae</taxon>
        <taxon>Dissostichus</taxon>
    </lineage>
</organism>
<evidence type="ECO:0000256" key="1">
    <source>
        <dbReference type="SAM" id="MobiDB-lite"/>
    </source>
</evidence>
<accession>A0A7J5XBS6</accession>
<dbReference type="Proteomes" id="UP000518266">
    <property type="component" value="Unassembled WGS sequence"/>
</dbReference>
<evidence type="ECO:0000313" key="2">
    <source>
        <dbReference type="EMBL" id="KAF3834445.1"/>
    </source>
</evidence>
<comment type="caution">
    <text evidence="2">The sequence shown here is derived from an EMBL/GenBank/DDBJ whole genome shotgun (WGS) entry which is preliminary data.</text>
</comment>
<sequence>MALHPDTEQHYYQPTNQSDLSLDKGLRTNQLSVWIFWGNEQPISSLSGLHGVTAWPMSAAPRGERLPRPNQRLSAACRCRRLVVRSRCSASGPDREPGDVPHQRQQHTDEHVLP</sequence>
<feature type="region of interest" description="Disordered" evidence="1">
    <location>
        <begin position="1"/>
        <end position="22"/>
    </location>
</feature>
<protein>
    <submittedName>
        <fullName evidence="2">Uncharacterized protein</fullName>
    </submittedName>
</protein>
<gene>
    <name evidence="2" type="ORF">F7725_025649</name>
</gene>
<evidence type="ECO:0000313" key="3">
    <source>
        <dbReference type="Proteomes" id="UP000518266"/>
    </source>
</evidence>
<dbReference type="EMBL" id="JAAKFY010000026">
    <property type="protein sequence ID" value="KAF3834445.1"/>
    <property type="molecule type" value="Genomic_DNA"/>
</dbReference>